<evidence type="ECO:0000256" key="5">
    <source>
        <dbReference type="SAM" id="SignalP"/>
    </source>
</evidence>
<keyword evidence="4 5" id="KW-0732">Signal</keyword>
<protein>
    <submittedName>
        <fullName evidence="6">ABC transporter substrate-binding protein</fullName>
    </submittedName>
</protein>
<evidence type="ECO:0000256" key="4">
    <source>
        <dbReference type="ARBA" id="ARBA00022729"/>
    </source>
</evidence>
<evidence type="ECO:0000313" key="7">
    <source>
        <dbReference type="Proteomes" id="UP000441925"/>
    </source>
</evidence>
<dbReference type="GO" id="GO:0030313">
    <property type="term" value="C:cell envelope"/>
    <property type="evidence" value="ECO:0007669"/>
    <property type="project" value="UniProtKB-SubCell"/>
</dbReference>
<comment type="similarity">
    <text evidence="2">Belongs to the bacterial solute-binding protein 1 family.</text>
</comment>
<dbReference type="RefSeq" id="WP_154539994.1">
    <property type="nucleotide sequence ID" value="NZ_VULQ01000004.1"/>
</dbReference>
<comment type="subcellular location">
    <subcellularLocation>
        <location evidence="1">Cell envelope</location>
    </subcellularLocation>
</comment>
<dbReference type="PANTHER" id="PTHR43649:SF31">
    <property type="entry name" value="SN-GLYCEROL-3-PHOSPHATE-BINDING PERIPLASMIC PROTEIN UGPB"/>
    <property type="match status" value="1"/>
</dbReference>
<evidence type="ECO:0000256" key="2">
    <source>
        <dbReference type="ARBA" id="ARBA00008520"/>
    </source>
</evidence>
<name>A0A6N7VDX1_9FIRM</name>
<comment type="caution">
    <text evidence="6">The sequence shown here is derived from an EMBL/GenBank/DDBJ whole genome shotgun (WGS) entry which is preliminary data.</text>
</comment>
<dbReference type="EMBL" id="VULQ01000004">
    <property type="protein sequence ID" value="MSS77648.1"/>
    <property type="molecule type" value="Genomic_DNA"/>
</dbReference>
<evidence type="ECO:0000256" key="3">
    <source>
        <dbReference type="ARBA" id="ARBA00022448"/>
    </source>
</evidence>
<dbReference type="AlphaFoldDB" id="A0A6N7VDX1"/>
<gene>
    <name evidence="6" type="ORF">FYJ26_04370</name>
</gene>
<dbReference type="InterPro" id="IPR006059">
    <property type="entry name" value="SBP"/>
</dbReference>
<dbReference type="CDD" id="cd14748">
    <property type="entry name" value="PBP2_UgpB"/>
    <property type="match status" value="1"/>
</dbReference>
<evidence type="ECO:0000313" key="6">
    <source>
        <dbReference type="EMBL" id="MSS77648.1"/>
    </source>
</evidence>
<dbReference type="Proteomes" id="UP000441925">
    <property type="component" value="Unassembled WGS sequence"/>
</dbReference>
<feature type="signal peptide" evidence="5">
    <location>
        <begin position="1"/>
        <end position="21"/>
    </location>
</feature>
<keyword evidence="7" id="KW-1185">Reference proteome</keyword>
<dbReference type="PANTHER" id="PTHR43649">
    <property type="entry name" value="ARABINOSE-BINDING PROTEIN-RELATED"/>
    <property type="match status" value="1"/>
</dbReference>
<dbReference type="Pfam" id="PF13416">
    <property type="entry name" value="SBP_bac_8"/>
    <property type="match status" value="1"/>
</dbReference>
<dbReference type="PROSITE" id="PS51257">
    <property type="entry name" value="PROKAR_LIPOPROTEIN"/>
    <property type="match status" value="1"/>
</dbReference>
<keyword evidence="3" id="KW-0813">Transport</keyword>
<proteinExistence type="inferred from homology"/>
<evidence type="ECO:0000256" key="1">
    <source>
        <dbReference type="ARBA" id="ARBA00004196"/>
    </source>
</evidence>
<dbReference type="Gene3D" id="3.40.190.10">
    <property type="entry name" value="Periplasmic binding protein-like II"/>
    <property type="match status" value="1"/>
</dbReference>
<dbReference type="SUPFAM" id="SSF53850">
    <property type="entry name" value="Periplasmic binding protein-like II"/>
    <property type="match status" value="1"/>
</dbReference>
<organism evidence="6 7">
    <name type="scientific">Anaerococcus porci</name>
    <dbReference type="NCBI Taxonomy" id="2652269"/>
    <lineage>
        <taxon>Bacteria</taxon>
        <taxon>Bacillati</taxon>
        <taxon>Bacillota</taxon>
        <taxon>Tissierellia</taxon>
        <taxon>Tissierellales</taxon>
        <taxon>Peptoniphilaceae</taxon>
        <taxon>Anaerococcus</taxon>
    </lineage>
</organism>
<feature type="chain" id="PRO_5039167581" evidence="5">
    <location>
        <begin position="22"/>
        <end position="439"/>
    </location>
</feature>
<reference evidence="6 7" key="1">
    <citation type="submission" date="2019-08" db="EMBL/GenBank/DDBJ databases">
        <title>In-depth cultivation of the pig gut microbiome towards novel bacterial diversity and tailored functional studies.</title>
        <authorList>
            <person name="Wylensek D."/>
            <person name="Hitch T.C.A."/>
            <person name="Clavel T."/>
        </authorList>
    </citation>
    <scope>NUCLEOTIDE SEQUENCE [LARGE SCALE GENOMIC DNA]</scope>
    <source>
        <strain evidence="6 7">WCA-380-WT-2B</strain>
    </source>
</reference>
<sequence>MKIKKILKTSLALALSLGVLVGCGGNEKANTASNDASNASTEKKESTIVEDLKDKKVEITFWHAMSGGQGEALEKLVKEFEEKNPNIKVNLQNQAAYKDLNQKLTATMQSVDQLPTITQAYPDWMVQFIDGGLVQDLKPYIENEKLKFDNYDDIVEGLRNEVEKDGKIMALPFNKSTEIFWYNKSLFDELGLKVPRNYDELKEVAKKIHDEKGIAGVGFDSLSNYYQTYLENKGIKMDSKLDVTSDVSKEAINYYLDGIKEGYFRIAGSDKYMSAPFANEQVGAYIGSNAGEVYVKDGVQGKFEYEAAAYPAEKSVQQGTNIYMFNNATEEEKTAAYLFLKFLTEKDSQIQFGLDTGYIPVRQSAIKDDAYKNSDSKVAPIIGEATKELYTRVVEPGSQQAYNDTQSFLEKIFSNPENVDLDKELESFKQTYESAYQQQ</sequence>
<dbReference type="InterPro" id="IPR050490">
    <property type="entry name" value="Bact_solute-bd_prot1"/>
</dbReference>
<accession>A0A6N7VDX1</accession>